<dbReference type="GO" id="GO:0030136">
    <property type="term" value="C:clathrin-coated vesicle"/>
    <property type="evidence" value="ECO:0007669"/>
    <property type="project" value="TreeGrafter"/>
</dbReference>
<name>A0A8C3CJR5_CAIMO</name>
<sequence length="618" mass="64130">MALLGLLGLLLVVVLGLLMLLGPLVFMRWLLRYRCYWCDWGCWCYCCGATGAAGATGIAGVTGATGTAAVTGVLLVCYWCVTGAVLPDRPQAPSAPVPSPQGRGGGGGSGEAPGRVPAPFPVPGALCGGGAFRPGPMSFYDAFRGFFGLPGGRRPREPLFGGAPRDEDEDEAAEGPPRPPPPPPDGFGFGFGPGGALEELLRDAAELLGAFGGAWAWPPPAIEPPLPGPGPGQPLRDSMLKHPDGPEGSRDPARPWSLLPELEDAPPAPPERREDQDLDSQVSSAGLGTILRPHEPQPRSYFQSVSVTKVTLPDGAVEERRTVQDSHGRRETTITLRRGAQTFVSTTTEDGQGKEHREELLGVDDREWGAGEGTGGVRGRGQRPASEPPLPSRGAGAVRRHVAAARRAACAHPERPLGRAGQLLPSLVLWLVALTSCWPPPVRERGVGGTGGLSGSARGGRSPFSPPVFLAGGPGPAGTRRLSWGLPPPPPSGAPPRFGDKHVDVYRAINLFMLTVACEAPSGTGPPQIWRWGSRGSSGGCAVGSDSPEPASPSCLGIASTGSAGRHLRGTGKQQGGDWEACRGLQRALGSPARSSWCARALRGLQKVLGSTAGPQDA</sequence>
<dbReference type="Proteomes" id="UP000694556">
    <property type="component" value="Chromosome 26"/>
</dbReference>
<protein>
    <recommendedName>
        <fullName evidence="4">HCLS1 associated protein X-1</fullName>
    </recommendedName>
</protein>
<feature type="compositionally biased region" description="Gly residues" evidence="1">
    <location>
        <begin position="370"/>
        <end position="379"/>
    </location>
</feature>
<dbReference type="PANTHER" id="PTHR14938">
    <property type="entry name" value="HCLS1-ASSOCIATED PROTEIN X-1"/>
    <property type="match status" value="1"/>
</dbReference>
<evidence type="ECO:0000313" key="3">
    <source>
        <dbReference type="Proteomes" id="UP000694556"/>
    </source>
</evidence>
<organism evidence="2 3">
    <name type="scientific">Cairina moschata</name>
    <name type="common">Muscovy duck</name>
    <dbReference type="NCBI Taxonomy" id="8855"/>
    <lineage>
        <taxon>Eukaryota</taxon>
        <taxon>Metazoa</taxon>
        <taxon>Chordata</taxon>
        <taxon>Craniata</taxon>
        <taxon>Vertebrata</taxon>
        <taxon>Euteleostomi</taxon>
        <taxon>Archelosauria</taxon>
        <taxon>Archosauria</taxon>
        <taxon>Dinosauria</taxon>
        <taxon>Saurischia</taxon>
        <taxon>Theropoda</taxon>
        <taxon>Coelurosauria</taxon>
        <taxon>Aves</taxon>
        <taxon>Neognathae</taxon>
        <taxon>Galloanserae</taxon>
        <taxon>Anseriformes</taxon>
        <taxon>Anatidae</taxon>
        <taxon>Anatinae</taxon>
        <taxon>Cairina</taxon>
    </lineage>
</organism>
<dbReference type="GO" id="GO:0043066">
    <property type="term" value="P:negative regulation of apoptotic process"/>
    <property type="evidence" value="ECO:0007669"/>
    <property type="project" value="InterPro"/>
</dbReference>
<dbReference type="InterPro" id="IPR017248">
    <property type="entry name" value="HAX-1"/>
</dbReference>
<evidence type="ECO:0000313" key="2">
    <source>
        <dbReference type="Ensembl" id="ENSCMMP00000021768.1"/>
    </source>
</evidence>
<dbReference type="GO" id="GO:0030833">
    <property type="term" value="P:regulation of actin filament polymerization"/>
    <property type="evidence" value="ECO:0007669"/>
    <property type="project" value="TreeGrafter"/>
</dbReference>
<reference evidence="2" key="3">
    <citation type="submission" date="2025-09" db="UniProtKB">
        <authorList>
            <consortium name="Ensembl"/>
        </authorList>
    </citation>
    <scope>IDENTIFICATION</scope>
</reference>
<proteinExistence type="predicted"/>
<feature type="region of interest" description="Disordered" evidence="1">
    <location>
        <begin position="154"/>
        <end position="195"/>
    </location>
</feature>
<feature type="region of interest" description="Disordered" evidence="1">
    <location>
        <begin position="220"/>
        <end position="301"/>
    </location>
</feature>
<evidence type="ECO:0008006" key="4">
    <source>
        <dbReference type="Google" id="ProtNLM"/>
    </source>
</evidence>
<feature type="region of interest" description="Disordered" evidence="1">
    <location>
        <begin position="541"/>
        <end position="578"/>
    </location>
</feature>
<dbReference type="GO" id="GO:0016529">
    <property type="term" value="C:sarcoplasmic reticulum"/>
    <property type="evidence" value="ECO:0007669"/>
    <property type="project" value="TreeGrafter"/>
</dbReference>
<dbReference type="Ensembl" id="ENSCMMT00000023853.1">
    <property type="protein sequence ID" value="ENSCMMP00000021768.1"/>
    <property type="gene ID" value="ENSCMMG00000013706.1"/>
</dbReference>
<keyword evidence="3" id="KW-1185">Reference proteome</keyword>
<dbReference type="GO" id="GO:0015629">
    <property type="term" value="C:actin cytoskeleton"/>
    <property type="evidence" value="ECO:0007669"/>
    <property type="project" value="TreeGrafter"/>
</dbReference>
<feature type="compositionally biased region" description="Basic and acidic residues" evidence="1">
    <location>
        <begin position="238"/>
        <end position="253"/>
    </location>
</feature>
<reference evidence="2" key="1">
    <citation type="submission" date="2018-09" db="EMBL/GenBank/DDBJ databases">
        <title>Common duck and Muscovy duck high density SNP chip.</title>
        <authorList>
            <person name="Vignal A."/>
            <person name="Thebault N."/>
            <person name="Warren W.C."/>
        </authorList>
    </citation>
    <scope>NUCLEOTIDE SEQUENCE [LARGE SCALE GENOMIC DNA]</scope>
</reference>
<dbReference type="GO" id="GO:0005739">
    <property type="term" value="C:mitochondrion"/>
    <property type="evidence" value="ECO:0007669"/>
    <property type="project" value="TreeGrafter"/>
</dbReference>
<dbReference type="AlphaFoldDB" id="A0A8C3CJR5"/>
<feature type="compositionally biased region" description="Gly residues" evidence="1">
    <location>
        <begin position="102"/>
        <end position="111"/>
    </location>
</feature>
<feature type="compositionally biased region" description="Pro residues" evidence="1">
    <location>
        <begin position="220"/>
        <end position="232"/>
    </location>
</feature>
<dbReference type="GO" id="GO:0016324">
    <property type="term" value="C:apical plasma membrane"/>
    <property type="evidence" value="ECO:0007669"/>
    <property type="project" value="TreeGrafter"/>
</dbReference>
<feature type="region of interest" description="Disordered" evidence="1">
    <location>
        <begin position="366"/>
        <end position="396"/>
    </location>
</feature>
<feature type="compositionally biased region" description="Pro residues" evidence="1">
    <location>
        <begin position="176"/>
        <end position="185"/>
    </location>
</feature>
<dbReference type="PANTHER" id="PTHR14938:SF2">
    <property type="entry name" value="HCLS1-ASSOCIATED PROTEIN X-1"/>
    <property type="match status" value="1"/>
</dbReference>
<accession>A0A8C3CJR5</accession>
<feature type="region of interest" description="Disordered" evidence="1">
    <location>
        <begin position="91"/>
        <end position="115"/>
    </location>
</feature>
<reference evidence="2" key="2">
    <citation type="submission" date="2025-08" db="UniProtKB">
        <authorList>
            <consortium name="Ensembl"/>
        </authorList>
    </citation>
    <scope>IDENTIFICATION</scope>
</reference>
<evidence type="ECO:0000256" key="1">
    <source>
        <dbReference type="SAM" id="MobiDB-lite"/>
    </source>
</evidence>